<dbReference type="EMBL" id="CAXAMN010008091">
    <property type="protein sequence ID" value="CAK9023939.1"/>
    <property type="molecule type" value="Genomic_DNA"/>
</dbReference>
<accession>A0ABP0KAV1</accession>
<evidence type="ECO:0000256" key="1">
    <source>
        <dbReference type="SAM" id="SignalP"/>
    </source>
</evidence>
<evidence type="ECO:0000313" key="2">
    <source>
        <dbReference type="EMBL" id="CAK9023939.1"/>
    </source>
</evidence>
<sequence>MAGWQWYFLSVLILRRSCVADSCEGDSCLDQNSLLQTADRSRQLSTETGTCSVGAHVACPGSSAFCAGNECCPGAPTFPCPSASPDFVGCGSTKKLFSCTGSKPSEAPAPAPAPEAKEVQQASGDLLLTMHLVNREWADGVIFCRGPASELSNIWLDAAGTQSVAGSAIDCSNPGSAAAQKWGHGVPELTTLCLGLKQSETMDLYFTEGSNWPSGTCWFQDAESNKVQSLSMGPMYQSQVEFTITTVVSWDLTSVEGVSGGLTMNYTNNNGQAEDVVAIPGKFKGSQLSITKAPGAGFPTVLADKHRFGACACTQYSPTLASCNNDACFTGCPGALADNPCGQHRCRQWYAKSYETDESYCGWLFSNDAETYCWAMDEWQCTDPSCGYGGIDQPNQDCSDVLQDPNVGSRANVYSCGALKDQKATHGLWWEHGVGCVDKKVRGVPTNPIVPRRGGRIDISFDNLPWMHE</sequence>
<proteinExistence type="predicted"/>
<dbReference type="Proteomes" id="UP001642484">
    <property type="component" value="Unassembled WGS sequence"/>
</dbReference>
<gene>
    <name evidence="2" type="ORF">CCMP2556_LOCUS15418</name>
</gene>
<name>A0ABP0KAV1_9DINO</name>
<organism evidence="2 3">
    <name type="scientific">Durusdinium trenchii</name>
    <dbReference type="NCBI Taxonomy" id="1381693"/>
    <lineage>
        <taxon>Eukaryota</taxon>
        <taxon>Sar</taxon>
        <taxon>Alveolata</taxon>
        <taxon>Dinophyceae</taxon>
        <taxon>Suessiales</taxon>
        <taxon>Symbiodiniaceae</taxon>
        <taxon>Durusdinium</taxon>
    </lineage>
</organism>
<keyword evidence="3" id="KW-1185">Reference proteome</keyword>
<protein>
    <submittedName>
        <fullName evidence="2">Uncharacterized protein</fullName>
    </submittedName>
</protein>
<keyword evidence="1" id="KW-0732">Signal</keyword>
<feature type="signal peptide" evidence="1">
    <location>
        <begin position="1"/>
        <end position="20"/>
    </location>
</feature>
<comment type="caution">
    <text evidence="2">The sequence shown here is derived from an EMBL/GenBank/DDBJ whole genome shotgun (WGS) entry which is preliminary data.</text>
</comment>
<evidence type="ECO:0000313" key="3">
    <source>
        <dbReference type="Proteomes" id="UP001642484"/>
    </source>
</evidence>
<feature type="chain" id="PRO_5047517320" evidence="1">
    <location>
        <begin position="21"/>
        <end position="469"/>
    </location>
</feature>
<reference evidence="2 3" key="1">
    <citation type="submission" date="2024-02" db="EMBL/GenBank/DDBJ databases">
        <authorList>
            <person name="Chen Y."/>
            <person name="Shah S."/>
            <person name="Dougan E. K."/>
            <person name="Thang M."/>
            <person name="Chan C."/>
        </authorList>
    </citation>
    <scope>NUCLEOTIDE SEQUENCE [LARGE SCALE GENOMIC DNA]</scope>
</reference>